<evidence type="ECO:0000259" key="2">
    <source>
        <dbReference type="Pfam" id="PF01557"/>
    </source>
</evidence>
<dbReference type="InterPro" id="IPR036663">
    <property type="entry name" value="Fumarylacetoacetase_C_sf"/>
</dbReference>
<evidence type="ECO:0000256" key="1">
    <source>
        <dbReference type="ARBA" id="ARBA00022723"/>
    </source>
</evidence>
<dbReference type="PANTHER" id="PTHR11820">
    <property type="entry name" value="ACYLPYRUVASE"/>
    <property type="match status" value="1"/>
</dbReference>
<reference evidence="3 4" key="1">
    <citation type="submission" date="2022-09" db="EMBL/GenBank/DDBJ databases">
        <authorList>
            <person name="Giprobiosintez L."/>
        </authorList>
    </citation>
    <scope>NUCLEOTIDE SEQUENCE [LARGE SCALE GENOMIC DNA]</scope>
    <source>
        <strain evidence="4">VKPM-B-12549 (GBS-15)</strain>
    </source>
</reference>
<dbReference type="SUPFAM" id="SSF56529">
    <property type="entry name" value="FAH"/>
    <property type="match status" value="1"/>
</dbReference>
<organism evidence="3 4">
    <name type="scientific">Methylococcus capsulatus</name>
    <dbReference type="NCBI Taxonomy" id="414"/>
    <lineage>
        <taxon>Bacteria</taxon>
        <taxon>Pseudomonadati</taxon>
        <taxon>Pseudomonadota</taxon>
        <taxon>Gammaproteobacteria</taxon>
        <taxon>Methylococcales</taxon>
        <taxon>Methylococcaceae</taxon>
        <taxon>Methylococcus</taxon>
    </lineage>
</organism>
<protein>
    <submittedName>
        <fullName evidence="3">Fumarylacetoacetate hydrolase family protein</fullName>
    </submittedName>
</protein>
<accession>A0ABZ2F5N2</accession>
<sequence length="225" mass="24278">MNYAFPPAPVITLDAMSSNPFPVRRIFCLAHNYPESGREAVKPTEPSFFLKPPGAILQNNSVLPYPPGTGALFPEVEMVVALHKGGRNIPVDKVDYDYVFGYAVGLDMTLRDALDAAIAQGLPWDKAKSFDHSSPCSAITPEFYVGNIASGRIELKVNGEVRQSGNVADMLWKVPETVHYLSTRLELFPGDLIYTGTPGLACSVVQGDVIEATVAGLEPLIITVG</sequence>
<dbReference type="Gene3D" id="3.90.850.10">
    <property type="entry name" value="Fumarylacetoacetase-like, C-terminal domain"/>
    <property type="match status" value="1"/>
</dbReference>
<dbReference type="RefSeq" id="WP_198322362.1">
    <property type="nucleotide sequence ID" value="NZ_CP104311.1"/>
</dbReference>
<evidence type="ECO:0000313" key="4">
    <source>
        <dbReference type="Proteomes" id="UP001359308"/>
    </source>
</evidence>
<feature type="domain" description="Fumarylacetoacetase-like C-terminal" evidence="2">
    <location>
        <begin position="26"/>
        <end position="224"/>
    </location>
</feature>
<proteinExistence type="predicted"/>
<dbReference type="InterPro" id="IPR011234">
    <property type="entry name" value="Fumarylacetoacetase-like_C"/>
</dbReference>
<dbReference type="PANTHER" id="PTHR11820:SF90">
    <property type="entry name" value="FLUTATHIONE S-TRANSFERASE"/>
    <property type="match status" value="1"/>
</dbReference>
<dbReference type="Pfam" id="PF01557">
    <property type="entry name" value="FAA_hydrolase"/>
    <property type="match status" value="1"/>
</dbReference>
<name>A0ABZ2F5N2_METCP</name>
<keyword evidence="1" id="KW-0479">Metal-binding</keyword>
<keyword evidence="3" id="KW-0378">Hydrolase</keyword>
<gene>
    <name evidence="3" type="ORF">N4J17_02720</name>
</gene>
<dbReference type="GO" id="GO:0016787">
    <property type="term" value="F:hydrolase activity"/>
    <property type="evidence" value="ECO:0007669"/>
    <property type="project" value="UniProtKB-KW"/>
</dbReference>
<dbReference type="Proteomes" id="UP001359308">
    <property type="component" value="Chromosome"/>
</dbReference>
<keyword evidence="4" id="KW-1185">Reference proteome</keyword>
<evidence type="ECO:0000313" key="3">
    <source>
        <dbReference type="EMBL" id="WWF02548.1"/>
    </source>
</evidence>
<dbReference type="EMBL" id="CP104311">
    <property type="protein sequence ID" value="WWF02548.1"/>
    <property type="molecule type" value="Genomic_DNA"/>
</dbReference>